<evidence type="ECO:0000313" key="2">
    <source>
        <dbReference type="Proteomes" id="UP000886818"/>
    </source>
</evidence>
<dbReference type="CDD" id="cd04793">
    <property type="entry name" value="LanC"/>
    <property type="match status" value="1"/>
</dbReference>
<accession>A0ABX8RB41</accession>
<name>A0ABX8RB41_9CLOT</name>
<dbReference type="Pfam" id="PF05147">
    <property type="entry name" value="LANC_like"/>
    <property type="match status" value="1"/>
</dbReference>
<reference evidence="1" key="1">
    <citation type="submission" date="2021-07" db="EMBL/GenBank/DDBJ databases">
        <title>Complete genome sequence of Crassaminicella sp. 143-21, isolated from a deep-sea hydrothermal vent.</title>
        <authorList>
            <person name="Li X."/>
        </authorList>
    </citation>
    <scope>NUCLEOTIDE SEQUENCE</scope>
    <source>
        <strain evidence="1">143-21</strain>
    </source>
</reference>
<organism evidence="1 2">
    <name type="scientific">Crassaminicella indica</name>
    <dbReference type="NCBI Taxonomy" id="2855394"/>
    <lineage>
        <taxon>Bacteria</taxon>
        <taxon>Bacillati</taxon>
        <taxon>Bacillota</taxon>
        <taxon>Clostridia</taxon>
        <taxon>Eubacteriales</taxon>
        <taxon>Clostridiaceae</taxon>
        <taxon>Crassaminicella</taxon>
    </lineage>
</organism>
<dbReference type="EMBL" id="CP078093">
    <property type="protein sequence ID" value="QXM06243.1"/>
    <property type="molecule type" value="Genomic_DNA"/>
</dbReference>
<dbReference type="RefSeq" id="WP_218282939.1">
    <property type="nucleotide sequence ID" value="NZ_CP078093.1"/>
</dbReference>
<keyword evidence="2" id="KW-1185">Reference proteome</keyword>
<gene>
    <name evidence="1" type="ORF">KVH43_13015</name>
</gene>
<evidence type="ECO:0000313" key="1">
    <source>
        <dbReference type="EMBL" id="QXM06243.1"/>
    </source>
</evidence>
<sequence length="432" mass="50439">MIGDTNNYIHISENTRDRVNEFLNCFFQYIEEQYDLEIINPIYNSDFLMIISEIYPLIDNKDKWEQMGYDLCKGLKQEIETYGISEKNLGMIGGFGYKCFCVSLFNKKTGNLSKFSNTLNKFFLEQAVEFVERLRRKNDVFMNDYDVIAGVSGFVYFLLDFEWNLEENLQLEKLIKYLIELTNYHEHMDNSIINFHIIKENLSREDEQLEFPNGNINFGLSHGMLGPLVALTKAHNKEIRVEGIENAISTLFDIYDQFKVYRNDIAAWPTQLSFENFIKGQYSDNLRLPMASWCYGNTGIARGLQKAAQYMGYTQKEETYKKDLINIINQPVNRYNLFETILCHGYSSVLCIRMMAYRDTKDERFVKTIEKDINAILDIFNKNSDTSYDMNQIIKNHFENDLSLLQGAMGVVLSLLGVIHESMEYGRVLMVD</sequence>
<dbReference type="Proteomes" id="UP000886818">
    <property type="component" value="Chromosome"/>
</dbReference>
<protein>
    <submittedName>
        <fullName evidence="1">Lanthionine synthetase C family protein</fullName>
    </submittedName>
</protein>
<dbReference type="InterPro" id="IPR007822">
    <property type="entry name" value="LANC-like"/>
</dbReference>
<dbReference type="SMART" id="SM01260">
    <property type="entry name" value="LANC_like"/>
    <property type="match status" value="1"/>
</dbReference>
<proteinExistence type="predicted"/>
<dbReference type="InterPro" id="IPR033889">
    <property type="entry name" value="LanC"/>
</dbReference>